<evidence type="ECO:0000256" key="6">
    <source>
        <dbReference type="ARBA" id="ARBA00022737"/>
    </source>
</evidence>
<reference evidence="11 12" key="1">
    <citation type="submission" date="2023-08" db="EMBL/GenBank/DDBJ databases">
        <title>Whole genome sequencing of Staphylococcus coagulans NN-2474.</title>
        <authorList>
            <person name="Kropotov V.S."/>
            <person name="Boriskina E.V."/>
            <person name="Gordinskaya N.A."/>
            <person name="Shkurkina I.S."/>
            <person name="Kryazhev D.V."/>
            <person name="Alekseeva A.E."/>
            <person name="Makhova M.A."/>
        </authorList>
    </citation>
    <scope>NUCLEOTIDE SEQUENCE [LARGE SCALE GENOMIC DNA]</scope>
    <source>
        <strain evidence="11 12">NN-2474</strain>
    </source>
</reference>
<dbReference type="PANTHER" id="PTHR23303">
    <property type="entry name" value="CARBOXYPEPTIDASE REGULATORY REGION-CONTAINING"/>
    <property type="match status" value="1"/>
</dbReference>
<evidence type="ECO:0000256" key="4">
    <source>
        <dbReference type="ARBA" id="ARBA00022525"/>
    </source>
</evidence>
<keyword evidence="12" id="KW-1185">Reference proteome</keyword>
<comment type="similarity">
    <text evidence="2">Belongs to the serine-aspartate repeat-containing protein (SDr) family.</text>
</comment>
<feature type="region of interest" description="Disordered" evidence="8">
    <location>
        <begin position="34"/>
        <end position="153"/>
    </location>
</feature>
<keyword evidence="4" id="KW-0964">Secreted</keyword>
<evidence type="ECO:0000259" key="9">
    <source>
        <dbReference type="PROSITE" id="PS50847"/>
    </source>
</evidence>
<dbReference type="InterPro" id="IPR005877">
    <property type="entry name" value="YSIRK_signal_dom"/>
</dbReference>
<comment type="subcellular location">
    <subcellularLocation>
        <location evidence="1">Secreted</location>
        <location evidence="1">Cell wall</location>
        <topology evidence="1">Peptidoglycan-anchor</topology>
    </subcellularLocation>
</comment>
<proteinExistence type="inferred from homology"/>
<dbReference type="InterPro" id="IPR009038">
    <property type="entry name" value="GOLD_dom"/>
</dbReference>
<dbReference type="InterPro" id="IPR019931">
    <property type="entry name" value="LPXTG_anchor"/>
</dbReference>
<dbReference type="Gene3D" id="2.60.40.1290">
    <property type="match status" value="1"/>
</dbReference>
<dbReference type="Pfam" id="PF04650">
    <property type="entry name" value="YSIRK_signal"/>
    <property type="match status" value="1"/>
</dbReference>
<dbReference type="InterPro" id="IPR011266">
    <property type="entry name" value="Adhesin_Fg-bd_dom_2"/>
</dbReference>
<feature type="region of interest" description="Disordered" evidence="8">
    <location>
        <begin position="884"/>
        <end position="1027"/>
    </location>
</feature>
<dbReference type="NCBIfam" id="TIGR01167">
    <property type="entry name" value="LPXTG_anchor"/>
    <property type="match status" value="1"/>
</dbReference>
<dbReference type="InterPro" id="IPR051417">
    <property type="entry name" value="SDr/BOS_complex"/>
</dbReference>
<keyword evidence="5" id="KW-0732">Signal</keyword>
<dbReference type="InterPro" id="IPR011252">
    <property type="entry name" value="Fibrogen-bd_dom1"/>
</dbReference>
<feature type="compositionally biased region" description="Basic and acidic residues" evidence="8">
    <location>
        <begin position="102"/>
        <end position="117"/>
    </location>
</feature>
<feature type="compositionally biased region" description="Basic and acidic residues" evidence="8">
    <location>
        <begin position="79"/>
        <end position="90"/>
    </location>
</feature>
<feature type="compositionally biased region" description="Polar residues" evidence="8">
    <location>
        <begin position="50"/>
        <end position="77"/>
    </location>
</feature>
<feature type="domain" description="Gram-positive cocci surface proteins LPxTG" evidence="9">
    <location>
        <begin position="1016"/>
        <end position="1053"/>
    </location>
</feature>
<evidence type="ECO:0000256" key="7">
    <source>
        <dbReference type="ARBA" id="ARBA00023088"/>
    </source>
</evidence>
<dbReference type="Gene3D" id="2.60.40.1280">
    <property type="match status" value="1"/>
</dbReference>
<feature type="domain" description="GOLD" evidence="10">
    <location>
        <begin position="525"/>
        <end position="645"/>
    </location>
</feature>
<evidence type="ECO:0000256" key="5">
    <source>
        <dbReference type="ARBA" id="ARBA00022729"/>
    </source>
</evidence>
<evidence type="ECO:0000256" key="3">
    <source>
        <dbReference type="ARBA" id="ARBA00022512"/>
    </source>
</evidence>
<gene>
    <name evidence="11" type="ORF">RCO12_00015</name>
</gene>
<dbReference type="InterPro" id="IPR033764">
    <property type="entry name" value="Sdr_B"/>
</dbReference>
<evidence type="ECO:0000256" key="2">
    <source>
        <dbReference type="ARBA" id="ARBA00007257"/>
    </source>
</evidence>
<dbReference type="Pfam" id="PF17961">
    <property type="entry name" value="Big_8"/>
    <property type="match status" value="1"/>
</dbReference>
<dbReference type="InterPro" id="IPR013783">
    <property type="entry name" value="Ig-like_fold"/>
</dbReference>
<dbReference type="Gene3D" id="2.60.40.10">
    <property type="entry name" value="Immunoglobulins"/>
    <property type="match status" value="3"/>
</dbReference>
<dbReference type="PANTHER" id="PTHR23303:SF15">
    <property type="entry name" value="COLOSSIN-A"/>
    <property type="match status" value="1"/>
</dbReference>
<sequence length="1053" mass="116030">MNNQQKFGIRKYKFGAASILLGTMFIVGIGQNNEAEASEETKPAIAVETGKSTAESTPQSTNANKATENNEQAQFALQSEKKVDSVKEEVTPQAVSTQPVETKNEEAAVLNNKKEENVQAEPQQSQVVPVKNEEKIDAQVSSSQLADNKQEADQKQEVKNISTELQDVKVNLTNVNNTQAINPQKAERLNLKLSAKLPENTRSGDFFEVELSDNINTNGISVDKKAANILLEGQSDVLAQSEVMGKIKYTFTDVVNNKSNVNVNLELPLFIDTSKVLNNENINVKAEVGNQKSEQNLTVNYLNPVTATNISSLKGAFITLDKANHKFTHITYINPLAKSYNLQKVTFTNDKNSGIDFGKQSLKIYEITNGSKPNQSMHNHLESLNNVTSNFKIASNQNRLEITPLTDSRVERPLIAVLEGEFDGNRDISLKVTQNSIENHRYYDRYPVTLNWIDDIQLHSGKGQGNGENIPVPPVVPVPPQPEIIIEGGNVINTVEDSIPNDVIHGMNTGVDTEIEEHGNLIYLESELPKEIERGQQMGILSFEEDTVEPTYIIGDFVWEDGDHNGVQNEGETGLANVTVTLKNEQGEVVAETQSDAQGHYQFTNVKKGKYEVVFTTPEGYEATSKHTTANTEKDSDGLVAKIEVTKDDNSIDAGFFPLKNWNLEEPTYTIGDFVWEDGDHNGVQNEGETGLANVTVTLKNEQGEVVAETQSDAQGHYQFTNVKKGKYEVIFTTPEGYEATSKHTTANTEKDSNGLVAKIEVTKDDNSIDAGFFPLKNWNPEEPTYTIGDFVWEDGDHNGVQNEGETGLANVTVTLKNEQGEVVAETQSDAQGHYQFTNVKKGKYEVIFTTPEGYEATSKHTTANTEKDSDGLVAKIEVTQDDNSIDAGFFPLKNWNPEPPMPEQPTPEKPTPPMPEQPTPEKPTPPMPEQPTPEKPTPPMPEQPTPEKPIPPMPEQPTPEKPMPPMSEQPTPKAPTPPMVQTPADQQQGKGQMKSSTNKKNQSMSKGEHETAKQLPNTGASNTSQAGWLMGTLLLTLGTVMIGRKRKKEKTI</sequence>
<feature type="compositionally biased region" description="Polar residues" evidence="8">
    <location>
        <begin position="1015"/>
        <end position="1027"/>
    </location>
</feature>
<dbReference type="NCBIfam" id="TIGR01168">
    <property type="entry name" value="YSIRK_signal"/>
    <property type="match status" value="1"/>
</dbReference>
<name>A0ABU1EV44_9STAP</name>
<keyword evidence="6" id="KW-0677">Repeat</keyword>
<dbReference type="RefSeq" id="WP_309550864.1">
    <property type="nucleotide sequence ID" value="NZ_JAVJGV010000001.1"/>
</dbReference>
<evidence type="ECO:0000259" key="10">
    <source>
        <dbReference type="PROSITE" id="PS50866"/>
    </source>
</evidence>
<protein>
    <submittedName>
        <fullName evidence="11">SdrD B-like domain-containing protein</fullName>
    </submittedName>
</protein>
<dbReference type="InterPro" id="IPR041171">
    <property type="entry name" value="SDR_Ig"/>
</dbReference>
<dbReference type="Proteomes" id="UP001255050">
    <property type="component" value="Unassembled WGS sequence"/>
</dbReference>
<dbReference type="Pfam" id="PF10425">
    <property type="entry name" value="SdrG_C_C"/>
    <property type="match status" value="1"/>
</dbReference>
<evidence type="ECO:0000313" key="11">
    <source>
        <dbReference type="EMBL" id="MDR5601808.1"/>
    </source>
</evidence>
<evidence type="ECO:0000256" key="8">
    <source>
        <dbReference type="SAM" id="MobiDB-lite"/>
    </source>
</evidence>
<keyword evidence="7" id="KW-0572">Peptidoglycan-anchor</keyword>
<evidence type="ECO:0000256" key="1">
    <source>
        <dbReference type="ARBA" id="ARBA00004168"/>
    </source>
</evidence>
<dbReference type="SUPFAM" id="SSF117074">
    <property type="entry name" value="Hypothetical protein PA1324"/>
    <property type="match status" value="3"/>
</dbReference>
<feature type="compositionally biased region" description="Polar residues" evidence="8">
    <location>
        <begin position="984"/>
        <end position="1006"/>
    </location>
</feature>
<comment type="caution">
    <text evidence="11">The sequence shown here is derived from an EMBL/GenBank/DDBJ whole genome shotgun (WGS) entry which is preliminary data.</text>
</comment>
<accession>A0ABU1EV44</accession>
<keyword evidence="3" id="KW-0134">Cell wall</keyword>
<feature type="compositionally biased region" description="Pro residues" evidence="8">
    <location>
        <begin position="898"/>
        <end position="981"/>
    </location>
</feature>
<dbReference type="EMBL" id="JAVJGV010000001">
    <property type="protein sequence ID" value="MDR5601808.1"/>
    <property type="molecule type" value="Genomic_DNA"/>
</dbReference>
<evidence type="ECO:0000313" key="12">
    <source>
        <dbReference type="Proteomes" id="UP001255050"/>
    </source>
</evidence>
<dbReference type="Pfam" id="PF00746">
    <property type="entry name" value="Gram_pos_anchor"/>
    <property type="match status" value="1"/>
</dbReference>
<dbReference type="InterPro" id="IPR008966">
    <property type="entry name" value="Adhesion_dom_sf"/>
</dbReference>
<dbReference type="Pfam" id="PF17210">
    <property type="entry name" value="SdrD_B"/>
    <property type="match status" value="3"/>
</dbReference>
<dbReference type="PROSITE" id="PS50847">
    <property type="entry name" value="GRAM_POS_ANCHORING"/>
    <property type="match status" value="1"/>
</dbReference>
<organism evidence="11 12">
    <name type="scientific">Staphylococcus coagulans</name>
    <dbReference type="NCBI Taxonomy" id="74706"/>
    <lineage>
        <taxon>Bacteria</taxon>
        <taxon>Bacillati</taxon>
        <taxon>Bacillota</taxon>
        <taxon>Bacilli</taxon>
        <taxon>Bacillales</taxon>
        <taxon>Staphylococcaceae</taxon>
        <taxon>Staphylococcus</taxon>
    </lineage>
</organism>
<dbReference type="SUPFAM" id="SSF49401">
    <property type="entry name" value="Bacterial adhesins"/>
    <property type="match status" value="2"/>
</dbReference>
<dbReference type="PROSITE" id="PS50866">
    <property type="entry name" value="GOLD"/>
    <property type="match status" value="1"/>
</dbReference>